<protein>
    <submittedName>
        <fullName evidence="2">Uncharacterized protein</fullName>
    </submittedName>
</protein>
<reference evidence="3" key="1">
    <citation type="submission" date="2015-05" db="EMBL/GenBank/DDBJ databases">
        <authorList>
            <person name="Rodrigo-Torres Lidia"/>
            <person name="Arahal R.David."/>
        </authorList>
    </citation>
    <scope>NUCLEOTIDE SEQUENCE [LARGE SCALE GENOMIC DNA]</scope>
    <source>
        <strain evidence="3">CECT 7321</strain>
    </source>
</reference>
<feature type="signal peptide" evidence="1">
    <location>
        <begin position="1"/>
        <end position="26"/>
    </location>
</feature>
<evidence type="ECO:0000256" key="1">
    <source>
        <dbReference type="SAM" id="SignalP"/>
    </source>
</evidence>
<dbReference type="STRING" id="481446.NIT7645_02611"/>
<evidence type="ECO:0000313" key="3">
    <source>
        <dbReference type="Proteomes" id="UP000043764"/>
    </source>
</evidence>
<evidence type="ECO:0000313" key="2">
    <source>
        <dbReference type="EMBL" id="CRL10415.1"/>
    </source>
</evidence>
<keyword evidence="3" id="KW-1185">Reference proteome</keyword>
<accession>A0A0H5DG24</accession>
<name>A0A0H5DG24_9RHOB</name>
<dbReference type="AlphaFoldDB" id="A0A0H5DG24"/>
<gene>
    <name evidence="2" type="ORF">NIT7321_01260</name>
</gene>
<sequence>MSNCQQSTLRLMIAAGLLAAITSLPASPLAAGSDPAAGLTSVTVEGAIWHVGPVVEDTPAHAKATERLGVDAPIYMAVRQNPKLEAFRRPSLLSARQAARALRGATGCGVHTNTMMRTISGAYFARLSCD</sequence>
<dbReference type="Proteomes" id="UP000043764">
    <property type="component" value="Unassembled WGS sequence"/>
</dbReference>
<proteinExistence type="predicted"/>
<feature type="chain" id="PRO_5005217552" evidence="1">
    <location>
        <begin position="27"/>
        <end position="130"/>
    </location>
</feature>
<organism evidence="2 3">
    <name type="scientific">Phaeobacter italicus</name>
    <dbReference type="NCBI Taxonomy" id="481446"/>
    <lineage>
        <taxon>Bacteria</taxon>
        <taxon>Pseudomonadati</taxon>
        <taxon>Pseudomonadota</taxon>
        <taxon>Alphaproteobacteria</taxon>
        <taxon>Rhodobacterales</taxon>
        <taxon>Roseobacteraceae</taxon>
        <taxon>Phaeobacter</taxon>
    </lineage>
</organism>
<dbReference type="EMBL" id="CVRL01000013">
    <property type="protein sequence ID" value="CRL10415.1"/>
    <property type="molecule type" value="Genomic_DNA"/>
</dbReference>
<keyword evidence="1" id="KW-0732">Signal</keyword>
<dbReference type="RefSeq" id="WP_243445078.1">
    <property type="nucleotide sequence ID" value="NZ_CVRL01000013.1"/>
</dbReference>